<dbReference type="PANTHER" id="PTHR12608">
    <property type="entry name" value="TRANSMEMBRANE PROTEIN HTP-1 RELATED"/>
    <property type="match status" value="1"/>
</dbReference>
<evidence type="ECO:0000256" key="3">
    <source>
        <dbReference type="ARBA" id="ARBA00022692"/>
    </source>
</evidence>
<keyword evidence="3 6" id="KW-0812">Transmembrane</keyword>
<dbReference type="AlphaFoldDB" id="A0A199VPN7"/>
<dbReference type="InterPro" id="IPR001727">
    <property type="entry name" value="GDT1-like"/>
</dbReference>
<evidence type="ECO:0000313" key="9">
    <source>
        <dbReference type="Proteomes" id="UP000092600"/>
    </source>
</evidence>
<feature type="transmembrane region" description="Helical" evidence="6">
    <location>
        <begin position="142"/>
        <end position="161"/>
    </location>
</feature>
<protein>
    <recommendedName>
        <fullName evidence="6">GDT1 family protein</fullName>
    </recommendedName>
</protein>
<dbReference type="GO" id="GO:0015085">
    <property type="term" value="F:calcium ion transmembrane transporter activity"/>
    <property type="evidence" value="ECO:0007669"/>
    <property type="project" value="TreeGrafter"/>
</dbReference>
<feature type="transmembrane region" description="Helical" evidence="6">
    <location>
        <begin position="213"/>
        <end position="231"/>
    </location>
</feature>
<dbReference type="GO" id="GO:0005794">
    <property type="term" value="C:Golgi apparatus"/>
    <property type="evidence" value="ECO:0007669"/>
    <property type="project" value="TreeGrafter"/>
</dbReference>
<comment type="caution">
    <text evidence="8">The sequence shown here is derived from an EMBL/GenBank/DDBJ whole genome shotgun (WGS) entry which is preliminary data.</text>
</comment>
<dbReference type="GO" id="GO:0016020">
    <property type="term" value="C:membrane"/>
    <property type="evidence" value="ECO:0007669"/>
    <property type="project" value="UniProtKB-SubCell"/>
</dbReference>
<evidence type="ECO:0000256" key="7">
    <source>
        <dbReference type="SAM" id="MobiDB-lite"/>
    </source>
</evidence>
<evidence type="ECO:0000256" key="1">
    <source>
        <dbReference type="ARBA" id="ARBA00004141"/>
    </source>
</evidence>
<feature type="transmembrane region" description="Helical" evidence="6">
    <location>
        <begin position="181"/>
        <end position="201"/>
    </location>
</feature>
<proteinExistence type="inferred from homology"/>
<dbReference type="GO" id="GO:0032468">
    <property type="term" value="P:Golgi calcium ion homeostasis"/>
    <property type="evidence" value="ECO:0007669"/>
    <property type="project" value="TreeGrafter"/>
</dbReference>
<keyword evidence="5 6" id="KW-0472">Membrane</keyword>
<dbReference type="PANTHER" id="PTHR12608:SF1">
    <property type="entry name" value="TRANSMEMBRANE PROTEIN 165"/>
    <property type="match status" value="1"/>
</dbReference>
<feature type="compositionally biased region" description="Basic and acidic residues" evidence="7">
    <location>
        <begin position="127"/>
        <end position="137"/>
    </location>
</feature>
<evidence type="ECO:0000313" key="8">
    <source>
        <dbReference type="EMBL" id="OAY78983.1"/>
    </source>
</evidence>
<evidence type="ECO:0000256" key="2">
    <source>
        <dbReference type="ARBA" id="ARBA00009190"/>
    </source>
</evidence>
<dbReference type="GO" id="GO:0005384">
    <property type="term" value="F:manganese ion transmembrane transporter activity"/>
    <property type="evidence" value="ECO:0007669"/>
    <property type="project" value="TreeGrafter"/>
</dbReference>
<evidence type="ECO:0000256" key="6">
    <source>
        <dbReference type="RuleBase" id="RU365102"/>
    </source>
</evidence>
<comment type="caution">
    <text evidence="6">Lacks conserved residue(s) required for the propagation of feature annotation.</text>
</comment>
<evidence type="ECO:0000256" key="4">
    <source>
        <dbReference type="ARBA" id="ARBA00022989"/>
    </source>
</evidence>
<organism evidence="8 9">
    <name type="scientific">Ananas comosus</name>
    <name type="common">Pineapple</name>
    <name type="synonym">Ananas ananas</name>
    <dbReference type="NCBI Taxonomy" id="4615"/>
    <lineage>
        <taxon>Eukaryota</taxon>
        <taxon>Viridiplantae</taxon>
        <taxon>Streptophyta</taxon>
        <taxon>Embryophyta</taxon>
        <taxon>Tracheophyta</taxon>
        <taxon>Spermatophyta</taxon>
        <taxon>Magnoliopsida</taxon>
        <taxon>Liliopsida</taxon>
        <taxon>Poales</taxon>
        <taxon>Bromeliaceae</taxon>
        <taxon>Bromelioideae</taxon>
        <taxon>Ananas</taxon>
    </lineage>
</organism>
<gene>
    <name evidence="8" type="ORF">ACMD2_15336</name>
</gene>
<dbReference type="EMBL" id="LSRQ01001166">
    <property type="protein sequence ID" value="OAY78983.1"/>
    <property type="molecule type" value="Genomic_DNA"/>
</dbReference>
<feature type="region of interest" description="Disordered" evidence="7">
    <location>
        <begin position="118"/>
        <end position="137"/>
    </location>
</feature>
<dbReference type="GO" id="GO:0032472">
    <property type="term" value="P:Golgi calcium ion transport"/>
    <property type="evidence" value="ECO:0007669"/>
    <property type="project" value="TreeGrafter"/>
</dbReference>
<dbReference type="Pfam" id="PF01169">
    <property type="entry name" value="GDT1"/>
    <property type="match status" value="1"/>
</dbReference>
<dbReference type="Proteomes" id="UP000092600">
    <property type="component" value="Unassembled WGS sequence"/>
</dbReference>
<sequence length="237" mass="26098">MGLSLFQGFAKSLMMNLLSEIGDNTFFAAAVMLCYHLGNASSKGPCFVWLFSVAVYDDYTIFFSWLGCTKSDSSRVDTPYNNHFVLCVWYMVTLGRIDRRWVWDDELAEVEEKLDADSKVSSGKSNGDSKETEDRKKEQRPFLTRFFSPIFLKAFSISFVGEWGDRSQIATIGLAADENPYGVVLGGILGQALCTILAVVGGKSLASHISEKVVTLASGLLFLAFGVHSFLSSEEAS</sequence>
<name>A0A199VPN7_ANACO</name>
<reference evidence="8 9" key="1">
    <citation type="journal article" date="2016" name="DNA Res.">
        <title>The draft genome of MD-2 pineapple using hybrid error correction of long reads.</title>
        <authorList>
            <person name="Redwan R.M."/>
            <person name="Saidin A."/>
            <person name="Kumar S.V."/>
        </authorList>
    </citation>
    <scope>NUCLEOTIDE SEQUENCE [LARGE SCALE GENOMIC DNA]</scope>
    <source>
        <strain evidence="9">cv. MD2</strain>
        <tissue evidence="8">Leaf</tissue>
    </source>
</reference>
<comment type="subcellular location">
    <subcellularLocation>
        <location evidence="1 6">Membrane</location>
        <topology evidence="1 6">Multi-pass membrane protein</topology>
    </subcellularLocation>
</comment>
<feature type="transmembrane region" description="Helical" evidence="6">
    <location>
        <begin position="47"/>
        <end position="66"/>
    </location>
</feature>
<comment type="similarity">
    <text evidence="2 6">Belongs to the GDT1 family.</text>
</comment>
<evidence type="ECO:0000256" key="5">
    <source>
        <dbReference type="ARBA" id="ARBA00023136"/>
    </source>
</evidence>
<keyword evidence="4 6" id="KW-1133">Transmembrane helix</keyword>
<accession>A0A199VPN7</accession>